<feature type="region of interest" description="Disordered" evidence="5">
    <location>
        <begin position="725"/>
        <end position="792"/>
    </location>
</feature>
<evidence type="ECO:0000256" key="4">
    <source>
        <dbReference type="ARBA" id="ARBA00023242"/>
    </source>
</evidence>
<feature type="compositionally biased region" description="Polar residues" evidence="5">
    <location>
        <begin position="1"/>
        <end position="11"/>
    </location>
</feature>
<reference evidence="8" key="1">
    <citation type="submission" date="2020-01" db="EMBL/GenBank/DDBJ databases">
        <title>Development of genomics and gene disruption for Polysphondylium violaceum indicates a role for the polyketide synthase stlB in stalk morphogenesis.</title>
        <authorList>
            <person name="Narita B."/>
            <person name="Kawabe Y."/>
            <person name="Kin K."/>
            <person name="Saito T."/>
            <person name="Gibbs R."/>
            <person name="Kuspa A."/>
            <person name="Muzny D."/>
            <person name="Queller D."/>
            <person name="Richards S."/>
            <person name="Strassman J."/>
            <person name="Sucgang R."/>
            <person name="Worley K."/>
            <person name="Schaap P."/>
        </authorList>
    </citation>
    <scope>NUCLEOTIDE SEQUENCE</scope>
    <source>
        <strain evidence="8">QSvi11</strain>
    </source>
</reference>
<dbReference type="GO" id="GO:0000127">
    <property type="term" value="C:transcription factor TFIIIC complex"/>
    <property type="evidence" value="ECO:0007669"/>
    <property type="project" value="InterPro"/>
</dbReference>
<organism evidence="8 9">
    <name type="scientific">Polysphondylium violaceum</name>
    <dbReference type="NCBI Taxonomy" id="133409"/>
    <lineage>
        <taxon>Eukaryota</taxon>
        <taxon>Amoebozoa</taxon>
        <taxon>Evosea</taxon>
        <taxon>Eumycetozoa</taxon>
        <taxon>Dictyostelia</taxon>
        <taxon>Dictyosteliales</taxon>
        <taxon>Dictyosteliaceae</taxon>
        <taxon>Polysphondylium</taxon>
    </lineage>
</organism>
<evidence type="ECO:0000256" key="3">
    <source>
        <dbReference type="ARBA" id="ARBA00023163"/>
    </source>
</evidence>
<feature type="compositionally biased region" description="Basic and acidic residues" evidence="5">
    <location>
        <begin position="346"/>
        <end position="357"/>
    </location>
</feature>
<name>A0A8J4Q1D3_9MYCE</name>
<feature type="compositionally biased region" description="Low complexity" evidence="5">
    <location>
        <begin position="183"/>
        <end position="202"/>
    </location>
</feature>
<feature type="region of interest" description="Disordered" evidence="5">
    <location>
        <begin position="270"/>
        <end position="399"/>
    </location>
</feature>
<dbReference type="Proteomes" id="UP000695562">
    <property type="component" value="Unassembled WGS sequence"/>
</dbReference>
<dbReference type="GO" id="GO:0006384">
    <property type="term" value="P:transcription initiation at RNA polymerase III promoter"/>
    <property type="evidence" value="ECO:0007669"/>
    <property type="project" value="InterPro"/>
</dbReference>
<dbReference type="OrthoDB" id="20578at2759"/>
<comment type="caution">
    <text evidence="8">The sequence shown here is derived from an EMBL/GenBank/DDBJ whole genome shotgun (WGS) entry which is preliminary data.</text>
</comment>
<feature type="compositionally biased region" description="Acidic residues" evidence="5">
    <location>
        <begin position="734"/>
        <end position="745"/>
    </location>
</feature>
<evidence type="ECO:0000256" key="5">
    <source>
        <dbReference type="SAM" id="MobiDB-lite"/>
    </source>
</evidence>
<feature type="compositionally biased region" description="Low complexity" evidence="5">
    <location>
        <begin position="291"/>
        <end position="300"/>
    </location>
</feature>
<gene>
    <name evidence="8" type="ORF">CYY_001708</name>
</gene>
<dbReference type="PANTHER" id="PTHR13230:SF5">
    <property type="entry name" value="GENERAL TRANSCRIPTION FACTOR 3C POLYPEPTIDE 5"/>
    <property type="match status" value="1"/>
</dbReference>
<feature type="domain" description="Transcription factor IIIC subunit 5 HTH" evidence="6">
    <location>
        <begin position="409"/>
        <end position="556"/>
    </location>
</feature>
<evidence type="ECO:0000256" key="1">
    <source>
        <dbReference type="ARBA" id="ARBA00004123"/>
    </source>
</evidence>
<feature type="region of interest" description="Disordered" evidence="5">
    <location>
        <begin position="183"/>
        <end position="209"/>
    </location>
</feature>
<dbReference type="GO" id="GO:0005634">
    <property type="term" value="C:nucleus"/>
    <property type="evidence" value="ECO:0007669"/>
    <property type="project" value="UniProtKB-SubCell"/>
</dbReference>
<evidence type="ECO:0008006" key="10">
    <source>
        <dbReference type="Google" id="ProtNLM"/>
    </source>
</evidence>
<dbReference type="InterPro" id="IPR042536">
    <property type="entry name" value="TFIIIC_tauA_Sfc1"/>
</dbReference>
<keyword evidence="3" id="KW-0804">Transcription</keyword>
<proteinExistence type="predicted"/>
<dbReference type="InterPro" id="IPR040454">
    <property type="entry name" value="TF_IIIC_Tfc1/Sfc1"/>
</dbReference>
<dbReference type="InterPro" id="IPR041499">
    <property type="entry name" value="Tfc1/Sfc1_N"/>
</dbReference>
<evidence type="ECO:0000256" key="2">
    <source>
        <dbReference type="ARBA" id="ARBA00023125"/>
    </source>
</evidence>
<dbReference type="AlphaFoldDB" id="A0A8J4Q1D3"/>
<evidence type="ECO:0000259" key="6">
    <source>
        <dbReference type="Pfam" id="PF09734"/>
    </source>
</evidence>
<feature type="compositionally biased region" description="Low complexity" evidence="5">
    <location>
        <begin position="307"/>
        <end position="318"/>
    </location>
</feature>
<feature type="compositionally biased region" description="Low complexity" evidence="5">
    <location>
        <begin position="361"/>
        <end position="370"/>
    </location>
</feature>
<feature type="region of interest" description="Disordered" evidence="5">
    <location>
        <begin position="1"/>
        <end position="53"/>
    </location>
</feature>
<dbReference type="Gene3D" id="3.30.200.160">
    <property type="entry name" value="TFIIIC, subcomplex tauA, subunit Sfc1, barrel domain"/>
    <property type="match status" value="1"/>
</dbReference>
<feature type="compositionally biased region" description="Basic and acidic residues" evidence="5">
    <location>
        <begin position="270"/>
        <end position="289"/>
    </location>
</feature>
<dbReference type="PANTHER" id="PTHR13230">
    <property type="entry name" value="GENERAL TRANSCRIPTION FACTOR IIIC, POLYPEPTIDE 5"/>
    <property type="match status" value="1"/>
</dbReference>
<comment type="subcellular location">
    <subcellularLocation>
        <location evidence="1">Nucleus</location>
    </subcellularLocation>
</comment>
<dbReference type="InterPro" id="IPR019136">
    <property type="entry name" value="TF_IIIC_su-5_HTH"/>
</dbReference>
<feature type="domain" description="Transcription factor IIIC subunit Tfc1/Sfc1 triple barrel" evidence="7">
    <location>
        <begin position="104"/>
        <end position="236"/>
    </location>
</feature>
<dbReference type="GO" id="GO:0001003">
    <property type="term" value="F:RNA polymerase III type 2 promoter sequence-specific DNA binding"/>
    <property type="evidence" value="ECO:0007669"/>
    <property type="project" value="TreeGrafter"/>
</dbReference>
<dbReference type="EMBL" id="AJWJ01000042">
    <property type="protein sequence ID" value="KAF2076999.1"/>
    <property type="molecule type" value="Genomic_DNA"/>
</dbReference>
<protein>
    <recommendedName>
        <fullName evidence="10">Transcription factor IIIC-epsilon subunit</fullName>
    </recommendedName>
</protein>
<feature type="compositionally biased region" description="Low complexity" evidence="5">
    <location>
        <begin position="44"/>
        <end position="53"/>
    </location>
</feature>
<evidence type="ECO:0000259" key="7">
    <source>
        <dbReference type="Pfam" id="PF17682"/>
    </source>
</evidence>
<accession>A0A8J4Q1D3</accession>
<dbReference type="Pfam" id="PF17682">
    <property type="entry name" value="Tau95_N"/>
    <property type="match status" value="1"/>
</dbReference>
<feature type="compositionally biased region" description="Acidic residues" evidence="5">
    <location>
        <begin position="756"/>
        <end position="792"/>
    </location>
</feature>
<evidence type="ECO:0000313" key="8">
    <source>
        <dbReference type="EMBL" id="KAF2076999.1"/>
    </source>
</evidence>
<keyword evidence="4" id="KW-0539">Nucleus</keyword>
<dbReference type="Pfam" id="PF09734">
    <property type="entry name" value="Tau95"/>
    <property type="match status" value="1"/>
</dbReference>
<sequence length="792" mass="90331">MEDVADSNSTPLIEKSNDEKVNDSNDTSTRMNIDNNKDGHNNKDSSSNNNDTSMTMVIEDDESNKQQQQQQQQQNDNKSLISSNFVFYQKAPIKPLPTTVYYGLEYPANVQNADKAIENVGGLSRIAKVVRSSEKECLQLKFRQNNSSAKPAYGTKVPTCHLLLRVRKNNMVVDNDIVSSGNVVNNSNGVENDTSNGNNGSGVNTPPHPKESFSAAIIALVPSTIQFDGLCDFQYSIHGQKVQKQEQEEAQVAADAAAEVEEDFQKNKREQFEQERLQQKQSKTSKETLVDNNDNNNNSNKEQPENTETTATAATTTTSDKPIEKDTDQEMSDIAVEKEQDGDESMTGKEKPSRQGENDENNNNNNNNNNKTKENKATSRSKGKKQNDTVTTTNENHDTILTKDEPLNLLPPIFSKIDYPQPYLFKVNPHSTWDQSTKQFRVPRSSYHKTVTILTYYDDVPSKPISRLPENYTNDNTMKRTVDIIVELFENRPIWLLIVIFDEIQKRGGNIQHAKRILPHLAFNYSNGPWRRCWVKWGYDPKLDPDSSVFQIVDFRIDHNISSANNQSVKPIVVNPWRKKSKVINTYEFQTEKKLLTGSTTYAPPEYDYTFKEAPSKHNTLYQICDIDDPKIKEFFSKEQIQPSCTLKSGWYGAKTFREAYVIMKRKLGLIDNRMRFNKTESEVKGEDEITLMLTDKVEDESDRGGVLMRDDLERMEDDMNYVEGHEPFKIYDDDTGNDDGDEDDIRAQMATIFGDGDDEDDDLGLDEEDDDEDDDEEEEEEEEEEDDDESN</sequence>
<evidence type="ECO:0000313" key="9">
    <source>
        <dbReference type="Proteomes" id="UP000695562"/>
    </source>
</evidence>
<keyword evidence="2" id="KW-0238">DNA-binding</keyword>
<dbReference type="GO" id="GO:0001002">
    <property type="term" value="F:RNA polymerase III type 1 promoter sequence-specific DNA binding"/>
    <property type="evidence" value="ECO:0007669"/>
    <property type="project" value="TreeGrafter"/>
</dbReference>
<keyword evidence="9" id="KW-1185">Reference proteome</keyword>